<evidence type="ECO:0000313" key="2">
    <source>
        <dbReference type="EMBL" id="AWT41516.1"/>
    </source>
</evidence>
<feature type="region of interest" description="Disordered" evidence="1">
    <location>
        <begin position="72"/>
        <end position="97"/>
    </location>
</feature>
<evidence type="ECO:0000256" key="1">
    <source>
        <dbReference type="SAM" id="MobiDB-lite"/>
    </source>
</evidence>
<evidence type="ECO:0000313" key="3">
    <source>
        <dbReference type="Proteomes" id="UP000247634"/>
    </source>
</evidence>
<name>A0A2U9NW89_STRAS</name>
<dbReference type="Pfam" id="PF08962">
    <property type="entry name" value="Rv2632c-like"/>
    <property type="match status" value="1"/>
</dbReference>
<dbReference type="RefSeq" id="WP_110626452.1">
    <property type="nucleotide sequence ID" value="NZ_CP029788.1"/>
</dbReference>
<reference evidence="2 3" key="1">
    <citation type="submission" date="2018-06" db="EMBL/GenBank/DDBJ databases">
        <title>The complete genome sequence of a nosiheptide producer Streptomyces actuosus ATCC 25421: deducing the ability of producing a new class III lantibiotics.</title>
        <authorList>
            <person name="Liu W."/>
            <person name="Sun F."/>
            <person name="Hu Y."/>
        </authorList>
    </citation>
    <scope>NUCLEOTIDE SEQUENCE [LARGE SCALE GENOMIC DNA]</scope>
    <source>
        <strain evidence="2 3">ATCC 25421</strain>
    </source>
</reference>
<dbReference type="Proteomes" id="UP000247634">
    <property type="component" value="Chromosome"/>
</dbReference>
<dbReference type="InterPro" id="IPR038070">
    <property type="entry name" value="Rv2632c-like_sf"/>
</dbReference>
<sequence length="97" mass="10583">MSHTTEWQVHLRLVEDERGTTKAEVVLDTGHGSLTGHGVAQRNPADENVPEIGDELAAGRALHDLGRQLVTNARQDLHQMSPPEPEPKPHPASGWLS</sequence>
<keyword evidence="3" id="KW-1185">Reference proteome</keyword>
<dbReference type="OrthoDB" id="4828144at2"/>
<dbReference type="Gene3D" id="3.30.160.240">
    <property type="entry name" value="Rv1738"/>
    <property type="match status" value="1"/>
</dbReference>
<dbReference type="KEGG" id="sact:DMT42_03765"/>
<dbReference type="InterPro" id="IPR015057">
    <property type="entry name" value="Rv2632c-like"/>
</dbReference>
<gene>
    <name evidence="2" type="ORF">DMT42_03765</name>
</gene>
<accession>A0A2U9NW89</accession>
<dbReference type="SUPFAM" id="SSF143212">
    <property type="entry name" value="Rv2632c-like"/>
    <property type="match status" value="1"/>
</dbReference>
<dbReference type="EMBL" id="CP029788">
    <property type="protein sequence ID" value="AWT41516.1"/>
    <property type="molecule type" value="Genomic_DNA"/>
</dbReference>
<proteinExistence type="predicted"/>
<organism evidence="2 3">
    <name type="scientific">Streptomyces actuosus</name>
    <dbReference type="NCBI Taxonomy" id="1885"/>
    <lineage>
        <taxon>Bacteria</taxon>
        <taxon>Bacillati</taxon>
        <taxon>Actinomycetota</taxon>
        <taxon>Actinomycetes</taxon>
        <taxon>Kitasatosporales</taxon>
        <taxon>Streptomycetaceae</taxon>
        <taxon>Streptomyces</taxon>
    </lineage>
</organism>
<protein>
    <submittedName>
        <fullName evidence="2">DUF1876 domain-containing protein</fullName>
    </submittedName>
</protein>
<dbReference type="AlphaFoldDB" id="A0A2U9NW89"/>